<sequence length="115" mass="12303">AGANLTYVDVYAVKLDLIANHSRYGFKEPLAACCGYGGPPLNFDSRVDCGVTKTVDGSTVTANPCDDTSEYVNWDGIHYTEAANRFVSQQVLSGNFSDPPPTVSFVAAADKSKLF</sequence>
<dbReference type="EMBL" id="CAMGYJ010000003">
    <property type="protein sequence ID" value="CAI0395362.1"/>
    <property type="molecule type" value="Genomic_DNA"/>
</dbReference>
<evidence type="ECO:0000313" key="4">
    <source>
        <dbReference type="Proteomes" id="UP001154282"/>
    </source>
</evidence>
<organism evidence="3 4">
    <name type="scientific">Linum tenue</name>
    <dbReference type="NCBI Taxonomy" id="586396"/>
    <lineage>
        <taxon>Eukaryota</taxon>
        <taxon>Viridiplantae</taxon>
        <taxon>Streptophyta</taxon>
        <taxon>Embryophyta</taxon>
        <taxon>Tracheophyta</taxon>
        <taxon>Spermatophyta</taxon>
        <taxon>Magnoliopsida</taxon>
        <taxon>eudicotyledons</taxon>
        <taxon>Gunneridae</taxon>
        <taxon>Pentapetalae</taxon>
        <taxon>rosids</taxon>
        <taxon>fabids</taxon>
        <taxon>Malpighiales</taxon>
        <taxon>Linaceae</taxon>
        <taxon>Linum</taxon>
    </lineage>
</organism>
<evidence type="ECO:0000256" key="2">
    <source>
        <dbReference type="ARBA" id="ARBA00023180"/>
    </source>
</evidence>
<dbReference type="InterPro" id="IPR001087">
    <property type="entry name" value="GDSL"/>
</dbReference>
<feature type="non-terminal residue" evidence="3">
    <location>
        <position position="1"/>
    </location>
</feature>
<dbReference type="GO" id="GO:0016788">
    <property type="term" value="F:hydrolase activity, acting on ester bonds"/>
    <property type="evidence" value="ECO:0007669"/>
    <property type="project" value="InterPro"/>
</dbReference>
<comment type="similarity">
    <text evidence="1">Belongs to the 'GDSL' lipolytic enzyme family.</text>
</comment>
<dbReference type="PANTHER" id="PTHR22835:SF458">
    <property type="entry name" value="GDSL ESTERASE_LIPASE"/>
    <property type="match status" value="1"/>
</dbReference>
<dbReference type="InterPro" id="IPR036514">
    <property type="entry name" value="SGNH_hydro_sf"/>
</dbReference>
<evidence type="ECO:0008006" key="5">
    <source>
        <dbReference type="Google" id="ProtNLM"/>
    </source>
</evidence>
<evidence type="ECO:0000256" key="1">
    <source>
        <dbReference type="ARBA" id="ARBA00008668"/>
    </source>
</evidence>
<dbReference type="PANTHER" id="PTHR22835">
    <property type="entry name" value="ZINC FINGER FYVE DOMAIN CONTAINING PROTEIN"/>
    <property type="match status" value="1"/>
</dbReference>
<proteinExistence type="inferred from homology"/>
<dbReference type="AlphaFoldDB" id="A0AAV0IEI0"/>
<reference evidence="3" key="1">
    <citation type="submission" date="2022-08" db="EMBL/GenBank/DDBJ databases">
        <authorList>
            <person name="Gutierrez-Valencia J."/>
        </authorList>
    </citation>
    <scope>NUCLEOTIDE SEQUENCE</scope>
</reference>
<dbReference type="Pfam" id="PF00657">
    <property type="entry name" value="Lipase_GDSL"/>
    <property type="match status" value="1"/>
</dbReference>
<comment type="caution">
    <text evidence="3">The sequence shown here is derived from an EMBL/GenBank/DDBJ whole genome shotgun (WGS) entry which is preliminary data.</text>
</comment>
<accession>A0AAV0IEI0</accession>
<keyword evidence="4" id="KW-1185">Reference proteome</keyword>
<evidence type="ECO:0000313" key="3">
    <source>
        <dbReference type="EMBL" id="CAI0395362.1"/>
    </source>
</evidence>
<protein>
    <recommendedName>
        <fullName evidence="5">GDSL esterase/lipase</fullName>
    </recommendedName>
</protein>
<keyword evidence="2" id="KW-0325">Glycoprotein</keyword>
<dbReference type="Proteomes" id="UP001154282">
    <property type="component" value="Unassembled WGS sequence"/>
</dbReference>
<dbReference type="Gene3D" id="3.40.50.1110">
    <property type="entry name" value="SGNH hydrolase"/>
    <property type="match status" value="1"/>
</dbReference>
<gene>
    <name evidence="3" type="ORF">LITE_LOCUS8698</name>
</gene>
<name>A0AAV0IEI0_9ROSI</name>